<dbReference type="SUPFAM" id="SSF53955">
    <property type="entry name" value="Lysozyme-like"/>
    <property type="match status" value="1"/>
</dbReference>
<dbReference type="Pfam" id="PF01464">
    <property type="entry name" value="SLT"/>
    <property type="match status" value="1"/>
</dbReference>
<protein>
    <submittedName>
        <fullName evidence="6">Transporter substrate-binding domain-containing protein</fullName>
    </submittedName>
</protein>
<dbReference type="SUPFAM" id="SSF53850">
    <property type="entry name" value="Periplasmic binding protein-like II"/>
    <property type="match status" value="2"/>
</dbReference>
<keyword evidence="3" id="KW-0732">Signal</keyword>
<comment type="caution">
    <text evidence="6">The sequence shown here is derived from an EMBL/GenBank/DDBJ whole genome shotgun (WGS) entry which is preliminary data.</text>
</comment>
<dbReference type="AlphaFoldDB" id="A0A6N7LTC7"/>
<feature type="domain" description="Solute-binding protein family 3/N-terminal" evidence="5">
    <location>
        <begin position="68"/>
        <end position="273"/>
    </location>
</feature>
<gene>
    <name evidence="6" type="ORF">GFN93_10790</name>
</gene>
<evidence type="ECO:0000313" key="7">
    <source>
        <dbReference type="Proteomes" id="UP000469421"/>
    </source>
</evidence>
<evidence type="ECO:0000259" key="5">
    <source>
        <dbReference type="SMART" id="SM00062"/>
    </source>
</evidence>
<dbReference type="InterPro" id="IPR001638">
    <property type="entry name" value="Solute-binding_3/MltF_N"/>
</dbReference>
<dbReference type="Pfam" id="PF00497">
    <property type="entry name" value="SBP_bac_3"/>
    <property type="match status" value="2"/>
</dbReference>
<dbReference type="EMBL" id="WIRE01000001">
    <property type="protein sequence ID" value="MQX53738.1"/>
    <property type="molecule type" value="Genomic_DNA"/>
</dbReference>
<dbReference type="InterPro" id="IPR008258">
    <property type="entry name" value="Transglycosylase_SLT_dom_1"/>
</dbReference>
<dbReference type="InterPro" id="IPR023346">
    <property type="entry name" value="Lysozyme-like_dom_sf"/>
</dbReference>
<accession>A0A6N7LTC7</accession>
<proteinExistence type="inferred from homology"/>
<dbReference type="PROSITE" id="PS51257">
    <property type="entry name" value="PROKAR_LIPOPROTEIN"/>
    <property type="match status" value="1"/>
</dbReference>
<dbReference type="Proteomes" id="UP000469421">
    <property type="component" value="Unassembled WGS sequence"/>
</dbReference>
<dbReference type="Gene3D" id="3.40.190.10">
    <property type="entry name" value="Periplasmic binding protein-like II"/>
    <property type="match status" value="4"/>
</dbReference>
<dbReference type="RefSeq" id="WP_153501099.1">
    <property type="nucleotide sequence ID" value="NZ_WIRE01000001.1"/>
</dbReference>
<keyword evidence="4" id="KW-0998">Cell outer membrane</keyword>
<dbReference type="CDD" id="cd01009">
    <property type="entry name" value="PBP2_YfhD_N"/>
    <property type="match status" value="1"/>
</dbReference>
<dbReference type="PANTHER" id="PTHR35936">
    <property type="entry name" value="MEMBRANE-BOUND LYTIC MUREIN TRANSGLYCOSYLASE F"/>
    <property type="match status" value="1"/>
</dbReference>
<evidence type="ECO:0000256" key="3">
    <source>
        <dbReference type="ARBA" id="ARBA00022729"/>
    </source>
</evidence>
<comment type="similarity">
    <text evidence="2">Belongs to the bacterial solute-binding protein 3 family.</text>
</comment>
<keyword evidence="4" id="KW-0472">Membrane</keyword>
<dbReference type="GO" id="GO:0009279">
    <property type="term" value="C:cell outer membrane"/>
    <property type="evidence" value="ECO:0007669"/>
    <property type="project" value="UniProtKB-SubCell"/>
</dbReference>
<evidence type="ECO:0000256" key="1">
    <source>
        <dbReference type="ARBA" id="ARBA00004339"/>
    </source>
</evidence>
<reference evidence="6 7" key="1">
    <citation type="submission" date="2019-10" db="EMBL/GenBank/DDBJ databases">
        <title>Alcanivorax sp.PA15-N-34 draft genome sequence.</title>
        <authorList>
            <person name="Liao X."/>
            <person name="Shao Z."/>
        </authorList>
    </citation>
    <scope>NUCLEOTIDE SEQUENCE [LARGE SCALE GENOMIC DNA]</scope>
    <source>
        <strain evidence="6 7">PA15-N-34</strain>
    </source>
</reference>
<name>A0A6N7LTC7_9GAMM</name>
<dbReference type="CDD" id="cd13403">
    <property type="entry name" value="MLTF-like"/>
    <property type="match status" value="1"/>
</dbReference>
<evidence type="ECO:0000256" key="4">
    <source>
        <dbReference type="ARBA" id="ARBA00023237"/>
    </source>
</evidence>
<evidence type="ECO:0000256" key="2">
    <source>
        <dbReference type="ARBA" id="ARBA00010333"/>
    </source>
</evidence>
<dbReference type="Gene3D" id="1.10.530.10">
    <property type="match status" value="1"/>
</dbReference>
<organism evidence="6 7">
    <name type="scientific">Alcanivorax sediminis</name>
    <dbReference type="NCBI Taxonomy" id="2663008"/>
    <lineage>
        <taxon>Bacteria</taxon>
        <taxon>Pseudomonadati</taxon>
        <taxon>Pseudomonadota</taxon>
        <taxon>Gammaproteobacteria</taxon>
        <taxon>Oceanospirillales</taxon>
        <taxon>Alcanivoracaceae</taxon>
        <taxon>Alcanivorax</taxon>
    </lineage>
</organism>
<dbReference type="SMART" id="SM00062">
    <property type="entry name" value="PBPb"/>
    <property type="match status" value="2"/>
</dbReference>
<evidence type="ECO:0000313" key="6">
    <source>
        <dbReference type="EMBL" id="MQX53738.1"/>
    </source>
</evidence>
<dbReference type="PANTHER" id="PTHR35936:SF32">
    <property type="entry name" value="MEMBRANE-BOUND LYTIC MUREIN TRANSGLYCOSYLASE F"/>
    <property type="match status" value="1"/>
</dbReference>
<feature type="domain" description="Solute-binding protein family 3/N-terminal" evidence="5">
    <location>
        <begin position="282"/>
        <end position="506"/>
    </location>
</feature>
<sequence length="697" mass="78311">MRVGMTLVASLWLALLTGCDSPEPAVGESVSTFENYQETGDLSALRTRGYIRLLAPKFDEPSGLPRDGIPSADYQAQAEDFVRSLDLEPRWVYADDFNELAELINAGSADIIVTNYTVTETRKKTLAFSTPINSVQEKLVLPAALADKPLSEMESLTISVPEGTAYQETAEKLAKRHEHISVEVMDSKLSDEELVEAVESGELAATIVDSNMLDVLLDNQGATSAVVAGPVVNRKRRIAWAVRKDNTELLDQMNQYITSERVMTSVDQPELRDWTAIKKKGVLRVITSNNPASYFMWRGELMGFDYELIKHFAKQHNLRVSVKVKDSPSAMFDALQAGEGDVIAASMTRTPEREQQGWMFSERYLEINEQLIGRVDDAPMDSLDDLTGRSVAVSPDSAFYETLQSLREGGLKFDIVAVDGITTEQLIDAVAHGVYDLTMADSHLAEMESTYRDDVAVLYQFDPAKDIAWAMRPEQAALKEQLDKYIARNYRGLFYNVTYNRYFKEKKTIASHEQYRISAGKDISPFDALVKDESLKYGLDWRLITSQMYQESRFNPKARSFAGAQGLLQVMPRTGRQFGYSNLTNPEIGVAAGLAYMDWLEQRFPARLDLAEKLYFTLAAYNAGHGHVEDARRLAEQLGKDPDKWFGNVEQAMLLLSKPQYARKARYGYVRGSEPVNYVRQIKNRYLGYVEALGESS</sequence>
<keyword evidence="7" id="KW-1185">Reference proteome</keyword>
<comment type="subcellular location">
    <subcellularLocation>
        <location evidence="1">Cell outer membrane</location>
        <topology evidence="1">Peripheral membrane protein</topology>
    </subcellularLocation>
</comment>